<dbReference type="InterPro" id="IPR013078">
    <property type="entry name" value="His_Pase_superF_clade-1"/>
</dbReference>
<evidence type="ECO:0000313" key="3">
    <source>
        <dbReference type="Proteomes" id="UP000030641"/>
    </source>
</evidence>
<dbReference type="PANTHER" id="PTHR48100:SF54">
    <property type="entry name" value="PHOSPHATASE SPAC5H10.03-RELATED"/>
    <property type="match status" value="1"/>
</dbReference>
<dbReference type="SMART" id="SM00855">
    <property type="entry name" value="PGAM"/>
    <property type="match status" value="1"/>
</dbReference>
<evidence type="ECO:0008006" key="4">
    <source>
        <dbReference type="Google" id="ProtNLM"/>
    </source>
</evidence>
<dbReference type="HOGENOM" id="CLU_039184_1_0_1"/>
<keyword evidence="3" id="KW-1185">Reference proteome</keyword>
<accession>A0A074YVM7</accession>
<dbReference type="SUPFAM" id="SSF53254">
    <property type="entry name" value="Phosphoglycerate mutase-like"/>
    <property type="match status" value="1"/>
</dbReference>
<dbReference type="GeneID" id="25372166"/>
<dbReference type="RefSeq" id="XP_013339365.1">
    <property type="nucleotide sequence ID" value="XM_013483911.1"/>
</dbReference>
<reference evidence="2 3" key="1">
    <citation type="journal article" date="2014" name="BMC Genomics">
        <title>Genome sequencing of four Aureobasidium pullulans varieties: biotechnological potential, stress tolerance, and description of new species.</title>
        <authorList>
            <person name="Gostin Ar C."/>
            <person name="Ohm R.A."/>
            <person name="Kogej T."/>
            <person name="Sonjak S."/>
            <person name="Turk M."/>
            <person name="Zajc J."/>
            <person name="Zalar P."/>
            <person name="Grube M."/>
            <person name="Sun H."/>
            <person name="Han J."/>
            <person name="Sharma A."/>
            <person name="Chiniquy J."/>
            <person name="Ngan C.Y."/>
            <person name="Lipzen A."/>
            <person name="Barry K."/>
            <person name="Grigoriev I.V."/>
            <person name="Gunde-Cimerman N."/>
        </authorList>
    </citation>
    <scope>NUCLEOTIDE SEQUENCE [LARGE SCALE GENOMIC DNA]</scope>
    <source>
        <strain evidence="2 3">EXF-2481</strain>
    </source>
</reference>
<dbReference type="GO" id="GO:0016791">
    <property type="term" value="F:phosphatase activity"/>
    <property type="evidence" value="ECO:0007669"/>
    <property type="project" value="TreeGrafter"/>
</dbReference>
<dbReference type="InParanoid" id="A0A074YVM7"/>
<protein>
    <recommendedName>
        <fullName evidence="4">Phosphoglycerate mutase-like protein</fullName>
    </recommendedName>
</protein>
<evidence type="ECO:0000313" key="2">
    <source>
        <dbReference type="EMBL" id="KEQ90941.1"/>
    </source>
</evidence>
<dbReference type="InterPro" id="IPR029033">
    <property type="entry name" value="His_PPase_superfam"/>
</dbReference>
<dbReference type="InterPro" id="IPR050275">
    <property type="entry name" value="PGM_Phosphatase"/>
</dbReference>
<gene>
    <name evidence="2" type="ORF">AUEXF2481DRAFT_9061</name>
</gene>
<dbReference type="PANTHER" id="PTHR48100">
    <property type="entry name" value="BROAD-SPECIFICITY PHOSPHATASE YOR283W-RELATED"/>
    <property type="match status" value="1"/>
</dbReference>
<dbReference type="AlphaFoldDB" id="A0A074YVM7"/>
<organism evidence="2 3">
    <name type="scientific">Aureobasidium subglaciale (strain EXF-2481)</name>
    <name type="common">Aureobasidium pullulans var. subglaciale</name>
    <dbReference type="NCBI Taxonomy" id="1043005"/>
    <lineage>
        <taxon>Eukaryota</taxon>
        <taxon>Fungi</taxon>
        <taxon>Dikarya</taxon>
        <taxon>Ascomycota</taxon>
        <taxon>Pezizomycotina</taxon>
        <taxon>Dothideomycetes</taxon>
        <taxon>Dothideomycetidae</taxon>
        <taxon>Dothideales</taxon>
        <taxon>Saccotheciaceae</taxon>
        <taxon>Aureobasidium</taxon>
    </lineage>
</organism>
<dbReference type="Pfam" id="PF00300">
    <property type="entry name" value="His_Phos_1"/>
    <property type="match status" value="1"/>
</dbReference>
<dbReference type="EMBL" id="KL584784">
    <property type="protein sequence ID" value="KEQ90941.1"/>
    <property type="molecule type" value="Genomic_DNA"/>
</dbReference>
<proteinExistence type="predicted"/>
<feature type="region of interest" description="Disordered" evidence="1">
    <location>
        <begin position="222"/>
        <end position="245"/>
    </location>
</feature>
<dbReference type="Gene3D" id="3.40.50.1240">
    <property type="entry name" value="Phosphoglycerate mutase-like"/>
    <property type="match status" value="1"/>
</dbReference>
<name>A0A074YVM7_AURSE</name>
<dbReference type="OrthoDB" id="496981at2759"/>
<dbReference type="Proteomes" id="UP000030641">
    <property type="component" value="Unassembled WGS sequence"/>
</dbReference>
<dbReference type="GO" id="GO:0005737">
    <property type="term" value="C:cytoplasm"/>
    <property type="evidence" value="ECO:0007669"/>
    <property type="project" value="TreeGrafter"/>
</dbReference>
<evidence type="ECO:0000256" key="1">
    <source>
        <dbReference type="SAM" id="MobiDB-lite"/>
    </source>
</evidence>
<feature type="compositionally biased region" description="Basic and acidic residues" evidence="1">
    <location>
        <begin position="225"/>
        <end position="238"/>
    </location>
</feature>
<sequence length="245" mass="27357">MPPKTLYFVRHAQGEHNAQHDDSIPDAILTELGKSQCRELGYSFSNHDSIALIVSSPLRRALQTAVHAFAPALHRDDVKFLLQPMAQEMNAFACDIGTDRDELERQVHKGELWDAEIGVPSEKVDFEAVEEGWNSKEGKWAPDRATVQKRAAKLRSWLYNRKEESVIVVSHGGFLHALTEDWGGFNAGMGTGWKNCEIREFVFTDKSTSSSAHVVQRATLSLRSGEGEKEPEVVREVEEAGLTQA</sequence>
<dbReference type="OMA" id="NALPCDT"/>
<dbReference type="CDD" id="cd07067">
    <property type="entry name" value="HP_PGM_like"/>
    <property type="match status" value="1"/>
</dbReference>